<evidence type="ECO:0000313" key="3">
    <source>
        <dbReference type="Proteomes" id="UP000323886"/>
    </source>
</evidence>
<organism evidence="2 3">
    <name type="scientific">Blastochloris sulfoviridis</name>
    <dbReference type="NCBI Taxonomy" id="50712"/>
    <lineage>
        <taxon>Bacteria</taxon>
        <taxon>Pseudomonadati</taxon>
        <taxon>Pseudomonadota</taxon>
        <taxon>Alphaproteobacteria</taxon>
        <taxon>Hyphomicrobiales</taxon>
        <taxon>Blastochloridaceae</taxon>
        <taxon>Blastochloris</taxon>
    </lineage>
</organism>
<evidence type="ECO:0000259" key="1">
    <source>
        <dbReference type="Pfam" id="PF08241"/>
    </source>
</evidence>
<gene>
    <name evidence="2" type="ORF">F1193_15010</name>
</gene>
<keyword evidence="2" id="KW-0489">Methyltransferase</keyword>
<evidence type="ECO:0000313" key="2">
    <source>
        <dbReference type="EMBL" id="KAA5597152.1"/>
    </source>
</evidence>
<reference evidence="2 3" key="1">
    <citation type="submission" date="2019-09" db="EMBL/GenBank/DDBJ databases">
        <title>Draft Whole-Genome sequence of Blastochloris sulfoviridis DSM 729.</title>
        <authorList>
            <person name="Meyer T.E."/>
            <person name="Kyndt J.A."/>
        </authorList>
    </citation>
    <scope>NUCLEOTIDE SEQUENCE [LARGE SCALE GENOMIC DNA]</scope>
    <source>
        <strain evidence="2 3">DSM 729</strain>
    </source>
</reference>
<dbReference type="InterPro" id="IPR013216">
    <property type="entry name" value="Methyltransf_11"/>
</dbReference>
<feature type="domain" description="Methyltransferase type 11" evidence="1">
    <location>
        <begin position="37"/>
        <end position="148"/>
    </location>
</feature>
<keyword evidence="2" id="KW-0808">Transferase</keyword>
<accession>A0A5M6HMR3</accession>
<protein>
    <submittedName>
        <fullName evidence="2">Class I SAM-dependent methyltransferase</fullName>
    </submittedName>
</protein>
<dbReference type="AlphaFoldDB" id="A0A5M6HMR3"/>
<dbReference type="RefSeq" id="WP_150098614.1">
    <property type="nucleotide sequence ID" value="NZ_VWPL01000038.1"/>
</dbReference>
<comment type="caution">
    <text evidence="2">The sequence shown here is derived from an EMBL/GenBank/DDBJ whole genome shotgun (WGS) entry which is preliminary data.</text>
</comment>
<dbReference type="EMBL" id="VWPL01000038">
    <property type="protein sequence ID" value="KAA5597152.1"/>
    <property type="molecule type" value="Genomic_DNA"/>
</dbReference>
<name>A0A5M6HMR3_9HYPH</name>
<dbReference type="CDD" id="cd02440">
    <property type="entry name" value="AdoMet_MTases"/>
    <property type="match status" value="1"/>
</dbReference>
<dbReference type="InterPro" id="IPR029063">
    <property type="entry name" value="SAM-dependent_MTases_sf"/>
</dbReference>
<dbReference type="Pfam" id="PF08241">
    <property type="entry name" value="Methyltransf_11"/>
    <property type="match status" value="1"/>
</dbReference>
<dbReference type="SUPFAM" id="SSF53335">
    <property type="entry name" value="S-adenosyl-L-methionine-dependent methyltransferases"/>
    <property type="match status" value="1"/>
</dbReference>
<keyword evidence="3" id="KW-1185">Reference proteome</keyword>
<dbReference type="Gene3D" id="3.40.50.150">
    <property type="entry name" value="Vaccinia Virus protein VP39"/>
    <property type="match status" value="1"/>
</dbReference>
<dbReference type="Proteomes" id="UP000323886">
    <property type="component" value="Unassembled WGS sequence"/>
</dbReference>
<dbReference type="GO" id="GO:0008757">
    <property type="term" value="F:S-adenosylmethionine-dependent methyltransferase activity"/>
    <property type="evidence" value="ECO:0007669"/>
    <property type="project" value="InterPro"/>
</dbReference>
<dbReference type="GO" id="GO:0032259">
    <property type="term" value="P:methylation"/>
    <property type="evidence" value="ECO:0007669"/>
    <property type="project" value="UniProtKB-KW"/>
</dbReference>
<proteinExistence type="predicted"/>
<dbReference type="OrthoDB" id="5449367at2"/>
<dbReference type="PANTHER" id="PTHR43591">
    <property type="entry name" value="METHYLTRANSFERASE"/>
    <property type="match status" value="1"/>
</dbReference>
<sequence>MSAPLSADSYGAHFGRSIMTLLARSDAAGAGPVFRVLDVGCGRGRLMADLYRILEASLSGRKVEIHGLEVTEHRAAEEGYTARAVASLTESVPEVDWRQHLHLCSDRDPWPFPNGHFDCIVSNQVLEHVADHALFFAEHARVLTPAGFGIHRFPPRENLWDGHLHLPLVHKARDIETVAGLVRWASRLGLGKFRGAYKAEKLARGFTLEDYVRYQSEYVWYHLNYITTGDALRLAKKNRLKASLVLSATPLQRLIERLTRRAVTAATPYDLALLDRFLPVLGLLHLRANATLTVEKSRLKRYGVWTDQ</sequence>